<keyword evidence="5" id="KW-1185">Reference proteome</keyword>
<dbReference type="GO" id="GO:0005886">
    <property type="term" value="C:plasma membrane"/>
    <property type="evidence" value="ECO:0007669"/>
    <property type="project" value="UniProtKB-SubCell"/>
</dbReference>
<comment type="similarity">
    <text evidence="1 2">Belongs to the BioY family.</text>
</comment>
<sequence length="179" mass="17885">MTLSQALLPTRSLAVQALLALAGSALIAVAAKISVPMFPVPMTLQTLAVMLVGMTLGARAGAVATALYVAEAAAGLPVLAPGSVFGGPTLGFVLGFVPMAAVAGLAADLGARRFVPALMGAVAASLVLYVPGVLWLDAATGLNMTGAIEKGMLPFLAGDMVKSVIAAMLISGAWKALRR</sequence>
<dbReference type="Pfam" id="PF02632">
    <property type="entry name" value="BioY"/>
    <property type="match status" value="1"/>
</dbReference>
<dbReference type="PANTHER" id="PTHR34295">
    <property type="entry name" value="BIOTIN TRANSPORTER BIOY"/>
    <property type="match status" value="1"/>
</dbReference>
<dbReference type="STRING" id="407234.SAMN05421795_105155"/>
<dbReference type="InterPro" id="IPR003784">
    <property type="entry name" value="BioY"/>
</dbReference>
<proteinExistence type="inferred from homology"/>
<protein>
    <recommendedName>
        <fullName evidence="2">Biotin transporter</fullName>
    </recommendedName>
</protein>
<keyword evidence="2" id="KW-0813">Transport</keyword>
<feature type="transmembrane region" description="Helical" evidence="3">
    <location>
        <begin position="155"/>
        <end position="177"/>
    </location>
</feature>
<keyword evidence="3" id="KW-0812">Transmembrane</keyword>
<evidence type="ECO:0000313" key="5">
    <source>
        <dbReference type="Proteomes" id="UP000186098"/>
    </source>
</evidence>
<comment type="subcellular location">
    <subcellularLocation>
        <location evidence="2">Cell membrane</location>
        <topology evidence="2">Multi-pass membrane protein</topology>
    </subcellularLocation>
</comment>
<gene>
    <name evidence="4" type="ORF">SAMN05421795_105155</name>
</gene>
<dbReference type="Proteomes" id="UP000186098">
    <property type="component" value="Unassembled WGS sequence"/>
</dbReference>
<keyword evidence="2 3" id="KW-0472">Membrane</keyword>
<feature type="transmembrane region" description="Helical" evidence="3">
    <location>
        <begin position="90"/>
        <end position="107"/>
    </location>
</feature>
<keyword evidence="3" id="KW-1133">Transmembrane helix</keyword>
<evidence type="ECO:0000256" key="2">
    <source>
        <dbReference type="PIRNR" id="PIRNR016661"/>
    </source>
</evidence>
<evidence type="ECO:0000256" key="1">
    <source>
        <dbReference type="ARBA" id="ARBA00010692"/>
    </source>
</evidence>
<organism evidence="4 5">
    <name type="scientific">Phaeovulum vinaykumarii</name>
    <dbReference type="NCBI Taxonomy" id="407234"/>
    <lineage>
        <taxon>Bacteria</taxon>
        <taxon>Pseudomonadati</taxon>
        <taxon>Pseudomonadota</taxon>
        <taxon>Alphaproteobacteria</taxon>
        <taxon>Rhodobacterales</taxon>
        <taxon>Paracoccaceae</taxon>
        <taxon>Phaeovulum</taxon>
    </lineage>
</organism>
<evidence type="ECO:0000256" key="3">
    <source>
        <dbReference type="SAM" id="Phobius"/>
    </source>
</evidence>
<feature type="transmembrane region" description="Helical" evidence="3">
    <location>
        <begin position="13"/>
        <end position="35"/>
    </location>
</feature>
<name>A0A1N7M3U5_9RHOB</name>
<reference evidence="5" key="1">
    <citation type="submission" date="2017-01" db="EMBL/GenBank/DDBJ databases">
        <authorList>
            <person name="Varghese N."/>
            <person name="Submissions S."/>
        </authorList>
    </citation>
    <scope>NUCLEOTIDE SEQUENCE [LARGE SCALE GENOMIC DNA]</scope>
    <source>
        <strain evidence="5">DSM 18714</strain>
    </source>
</reference>
<dbReference type="OrthoDB" id="9803495at2"/>
<keyword evidence="2" id="KW-1003">Cell membrane</keyword>
<dbReference type="AlphaFoldDB" id="A0A1N7M3U5"/>
<evidence type="ECO:0000313" key="4">
    <source>
        <dbReference type="EMBL" id="SIS80758.1"/>
    </source>
</evidence>
<accession>A0A1N7M3U5</accession>
<feature type="transmembrane region" description="Helical" evidence="3">
    <location>
        <begin position="47"/>
        <end position="70"/>
    </location>
</feature>
<dbReference type="PANTHER" id="PTHR34295:SF1">
    <property type="entry name" value="BIOTIN TRANSPORTER BIOY"/>
    <property type="match status" value="1"/>
</dbReference>
<dbReference type="EMBL" id="FTOM01000005">
    <property type="protein sequence ID" value="SIS80758.1"/>
    <property type="molecule type" value="Genomic_DNA"/>
</dbReference>
<feature type="transmembrane region" description="Helical" evidence="3">
    <location>
        <begin position="114"/>
        <end position="135"/>
    </location>
</feature>
<dbReference type="Gene3D" id="1.10.1760.20">
    <property type="match status" value="1"/>
</dbReference>
<dbReference type="GO" id="GO:0015225">
    <property type="term" value="F:biotin transmembrane transporter activity"/>
    <property type="evidence" value="ECO:0007669"/>
    <property type="project" value="UniProtKB-UniRule"/>
</dbReference>
<dbReference type="PIRSF" id="PIRSF016661">
    <property type="entry name" value="BioY"/>
    <property type="match status" value="1"/>
</dbReference>
<dbReference type="RefSeq" id="WP_076366194.1">
    <property type="nucleotide sequence ID" value="NZ_FTOM01000005.1"/>
</dbReference>